<evidence type="ECO:0000256" key="1">
    <source>
        <dbReference type="ARBA" id="ARBA00004417"/>
    </source>
</evidence>
<keyword evidence="12" id="KW-1185">Reference proteome</keyword>
<keyword evidence="6" id="KW-0547">Nucleotide-binding</keyword>
<comment type="caution">
    <text evidence="11">The sequence shown here is derived from an EMBL/GenBank/DDBJ whole genome shotgun (WGS) entry which is preliminary data.</text>
</comment>
<dbReference type="Pfam" id="PF00005">
    <property type="entry name" value="ABC_tran"/>
    <property type="match status" value="1"/>
</dbReference>
<dbReference type="EMBL" id="QEOB01000012">
    <property type="protein sequence ID" value="PVX79868.1"/>
    <property type="molecule type" value="Genomic_DNA"/>
</dbReference>
<dbReference type="InterPro" id="IPR027417">
    <property type="entry name" value="P-loop_NTPase"/>
</dbReference>
<proteinExistence type="inferred from homology"/>
<comment type="similarity">
    <text evidence="2">Belongs to the ABC transporter superfamily.</text>
</comment>
<dbReference type="SMART" id="SM00382">
    <property type="entry name" value="AAA"/>
    <property type="match status" value="1"/>
</dbReference>
<dbReference type="InterPro" id="IPR050388">
    <property type="entry name" value="ABC_Ni/Peptide_Import"/>
</dbReference>
<evidence type="ECO:0000313" key="11">
    <source>
        <dbReference type="EMBL" id="PVX79868.1"/>
    </source>
</evidence>
<evidence type="ECO:0000256" key="4">
    <source>
        <dbReference type="ARBA" id="ARBA00022475"/>
    </source>
</evidence>
<dbReference type="RefSeq" id="WP_165841984.1">
    <property type="nucleotide sequence ID" value="NZ_QEOB01000012.1"/>
</dbReference>
<accession>A0ABX5KJH9</accession>
<keyword evidence="4" id="KW-1003">Cell membrane</keyword>
<evidence type="ECO:0000256" key="3">
    <source>
        <dbReference type="ARBA" id="ARBA00022448"/>
    </source>
</evidence>
<feature type="domain" description="ABC transporter" evidence="10">
    <location>
        <begin position="15"/>
        <end position="254"/>
    </location>
</feature>
<comment type="subcellular location">
    <subcellularLocation>
        <location evidence="1">Cell inner membrane</location>
        <topology evidence="1">Peripheral membrane protein</topology>
    </subcellularLocation>
</comment>
<evidence type="ECO:0000256" key="9">
    <source>
        <dbReference type="ARBA" id="ARBA00023136"/>
    </source>
</evidence>
<keyword evidence="3" id="KW-0813">Transport</keyword>
<evidence type="ECO:0000313" key="12">
    <source>
        <dbReference type="Proteomes" id="UP000245712"/>
    </source>
</evidence>
<keyword evidence="7 11" id="KW-0067">ATP-binding</keyword>
<dbReference type="PROSITE" id="PS50893">
    <property type="entry name" value="ABC_TRANSPORTER_2"/>
    <property type="match status" value="1"/>
</dbReference>
<dbReference type="NCBIfam" id="TIGR01727">
    <property type="entry name" value="oligo_HPY"/>
    <property type="match status" value="1"/>
</dbReference>
<gene>
    <name evidence="11" type="ORF">C7402_11255</name>
</gene>
<dbReference type="SUPFAM" id="SSF52540">
    <property type="entry name" value="P-loop containing nucleoside triphosphate hydrolases"/>
    <property type="match status" value="1"/>
</dbReference>
<dbReference type="InterPro" id="IPR003593">
    <property type="entry name" value="AAA+_ATPase"/>
</dbReference>
<dbReference type="Proteomes" id="UP000245712">
    <property type="component" value="Unassembled WGS sequence"/>
</dbReference>
<evidence type="ECO:0000256" key="6">
    <source>
        <dbReference type="ARBA" id="ARBA00022741"/>
    </source>
</evidence>
<keyword evidence="8" id="KW-1278">Translocase</keyword>
<dbReference type="GO" id="GO:0005524">
    <property type="term" value="F:ATP binding"/>
    <property type="evidence" value="ECO:0007669"/>
    <property type="project" value="UniProtKB-KW"/>
</dbReference>
<dbReference type="Pfam" id="PF08352">
    <property type="entry name" value="oligo_HPY"/>
    <property type="match status" value="1"/>
</dbReference>
<sequence length="327" mass="35532">MMRTAPPPMLDIEQLRVELATDTAHATHAALIDGIDLRIAAGEVVALIGESGSGKSLTALALMNLLPRGLRQTAGQLRWADTDTHASSPHPAAMVFQSPRSALNPVRRIGAQFDDVFAARRLPRRLWRANAVALLEQVAMTPPERYLRAYPHELSGGLCQRVVIALALAREPRLLIADEPTTGLDALTQHQVLDLLLALRRTREMALLLITHDLQAALAYSDRIAVMHAGQLVEVLPSAEFLHGARHPYSRALVAATPVLAADLHALQGVRGNLPDLRGPLPACRFHSRCTLAQARCATDAPPVVTSGADRFVWCWQPVSIETGARR</sequence>
<evidence type="ECO:0000256" key="5">
    <source>
        <dbReference type="ARBA" id="ARBA00022519"/>
    </source>
</evidence>
<evidence type="ECO:0000256" key="2">
    <source>
        <dbReference type="ARBA" id="ARBA00005417"/>
    </source>
</evidence>
<dbReference type="InterPro" id="IPR003439">
    <property type="entry name" value="ABC_transporter-like_ATP-bd"/>
</dbReference>
<dbReference type="PANTHER" id="PTHR43297">
    <property type="entry name" value="OLIGOPEPTIDE TRANSPORT ATP-BINDING PROTEIN APPD"/>
    <property type="match status" value="1"/>
</dbReference>
<protein>
    <submittedName>
        <fullName evidence="11">Oligopeptide/dipeptide ABC transporter ATP-binding protein</fullName>
    </submittedName>
</protein>
<reference evidence="11 12" key="1">
    <citation type="submission" date="2018-05" db="EMBL/GenBank/DDBJ databases">
        <title>Genomic Encyclopedia of Type Strains, Phase IV (KMG-V): Genome sequencing to study the core and pangenomes of soil and plant-associated prokaryotes.</title>
        <authorList>
            <person name="Whitman W."/>
        </authorList>
    </citation>
    <scope>NUCLEOTIDE SEQUENCE [LARGE SCALE GENOMIC DNA]</scope>
    <source>
        <strain evidence="11 12">SCZa-39</strain>
    </source>
</reference>
<evidence type="ECO:0000259" key="10">
    <source>
        <dbReference type="PROSITE" id="PS50893"/>
    </source>
</evidence>
<dbReference type="InterPro" id="IPR013563">
    <property type="entry name" value="Oligopep_ABC_C"/>
</dbReference>
<dbReference type="PANTHER" id="PTHR43297:SF14">
    <property type="entry name" value="ATPASE AAA-TYPE CORE DOMAIN-CONTAINING PROTEIN"/>
    <property type="match status" value="1"/>
</dbReference>
<organism evidence="11 12">
    <name type="scientific">Paraburkholderia unamae</name>
    <dbReference type="NCBI Taxonomy" id="219649"/>
    <lineage>
        <taxon>Bacteria</taxon>
        <taxon>Pseudomonadati</taxon>
        <taxon>Pseudomonadota</taxon>
        <taxon>Betaproteobacteria</taxon>
        <taxon>Burkholderiales</taxon>
        <taxon>Burkholderiaceae</taxon>
        <taxon>Paraburkholderia</taxon>
    </lineage>
</organism>
<dbReference type="Gene3D" id="3.40.50.300">
    <property type="entry name" value="P-loop containing nucleotide triphosphate hydrolases"/>
    <property type="match status" value="1"/>
</dbReference>
<evidence type="ECO:0000256" key="7">
    <source>
        <dbReference type="ARBA" id="ARBA00022840"/>
    </source>
</evidence>
<keyword evidence="9" id="KW-0472">Membrane</keyword>
<name>A0ABX5KJH9_9BURK</name>
<dbReference type="CDD" id="cd03257">
    <property type="entry name" value="ABC_NikE_OppD_transporters"/>
    <property type="match status" value="1"/>
</dbReference>
<evidence type="ECO:0000256" key="8">
    <source>
        <dbReference type="ARBA" id="ARBA00022967"/>
    </source>
</evidence>
<keyword evidence="5" id="KW-0997">Cell inner membrane</keyword>